<sequence>MRTFINTIILVFTMAGFAQDPIMQDNSEVLENVAVSVTERYNEKLALDAKQYILFQKKVEEFLIREEKIHNTLTGEEKLNALYKLRKAESLEMRNILTKHQFDLYKRLKPQIQPLSIVETKEK</sequence>
<proteinExistence type="predicted"/>
<name>A0ABU5EK14_9FLAO</name>
<accession>A0ABU5EK14</accession>
<evidence type="ECO:0000313" key="1">
    <source>
        <dbReference type="EMBL" id="MDY2586598.1"/>
    </source>
</evidence>
<organism evidence="1 2">
    <name type="scientific">Winogradskyella aquimaris</name>
    <dbReference type="NCBI Taxonomy" id="864074"/>
    <lineage>
        <taxon>Bacteria</taxon>
        <taxon>Pseudomonadati</taxon>
        <taxon>Bacteroidota</taxon>
        <taxon>Flavobacteriia</taxon>
        <taxon>Flavobacteriales</taxon>
        <taxon>Flavobacteriaceae</taxon>
        <taxon>Winogradskyella</taxon>
    </lineage>
</organism>
<gene>
    <name evidence="1" type="ORF">SNF14_04570</name>
</gene>
<reference evidence="1 2" key="1">
    <citation type="submission" date="2023-11" db="EMBL/GenBank/DDBJ databases">
        <title>Winogradskyella pelagius sp. nov., isolated from coastal sediment.</title>
        <authorList>
            <person name="Li F."/>
        </authorList>
    </citation>
    <scope>NUCLEOTIDE SEQUENCE [LARGE SCALE GENOMIC DNA]</scope>
    <source>
        <strain evidence="1 2">KCTC 23502</strain>
    </source>
</reference>
<evidence type="ECO:0008006" key="3">
    <source>
        <dbReference type="Google" id="ProtNLM"/>
    </source>
</evidence>
<keyword evidence="2" id="KW-1185">Reference proteome</keyword>
<dbReference type="RefSeq" id="WP_320554971.1">
    <property type="nucleotide sequence ID" value="NZ_JAXDAE010000003.1"/>
</dbReference>
<dbReference type="Proteomes" id="UP001285855">
    <property type="component" value="Unassembled WGS sequence"/>
</dbReference>
<dbReference type="EMBL" id="JAXDAE010000003">
    <property type="protein sequence ID" value="MDY2586598.1"/>
    <property type="molecule type" value="Genomic_DNA"/>
</dbReference>
<comment type="caution">
    <text evidence="1">The sequence shown here is derived from an EMBL/GenBank/DDBJ whole genome shotgun (WGS) entry which is preliminary data.</text>
</comment>
<protein>
    <recommendedName>
        <fullName evidence="3">LTXXQ motif family protein</fullName>
    </recommendedName>
</protein>
<evidence type="ECO:0000313" key="2">
    <source>
        <dbReference type="Proteomes" id="UP001285855"/>
    </source>
</evidence>